<evidence type="ECO:0000256" key="2">
    <source>
        <dbReference type="ARBA" id="ARBA00022833"/>
    </source>
</evidence>
<name>A0A8R2NXF0_ACYPI</name>
<dbReference type="Proteomes" id="UP000007819">
    <property type="component" value="Unassembled WGS sequence"/>
</dbReference>
<proteinExistence type="predicted"/>
<keyword evidence="1 3" id="KW-0479">Metal-binding</keyword>
<reference evidence="5" key="2">
    <citation type="submission" date="2022-06" db="UniProtKB">
        <authorList>
            <consortium name="EnsemblMetazoa"/>
        </authorList>
    </citation>
    <scope>IDENTIFICATION</scope>
</reference>
<keyword evidence="1 3" id="KW-0863">Zinc-finger</keyword>
<dbReference type="InterPro" id="IPR001841">
    <property type="entry name" value="Znf_RING"/>
</dbReference>
<dbReference type="SUPFAM" id="SSF57850">
    <property type="entry name" value="RING/U-box"/>
    <property type="match status" value="1"/>
</dbReference>
<dbReference type="InterPro" id="IPR013083">
    <property type="entry name" value="Znf_RING/FYVE/PHD"/>
</dbReference>
<evidence type="ECO:0000313" key="5">
    <source>
        <dbReference type="EnsemblMetazoa" id="XP_029348063.1"/>
    </source>
</evidence>
<dbReference type="GeneID" id="103307748"/>
<evidence type="ECO:0000313" key="6">
    <source>
        <dbReference type="Proteomes" id="UP000007819"/>
    </source>
</evidence>
<evidence type="ECO:0000256" key="1">
    <source>
        <dbReference type="ARBA" id="ARBA00022771"/>
    </source>
</evidence>
<accession>A0A8R2NXF0</accession>
<reference evidence="6" key="1">
    <citation type="submission" date="2010-06" db="EMBL/GenBank/DDBJ databases">
        <authorList>
            <person name="Jiang H."/>
            <person name="Abraham K."/>
            <person name="Ali S."/>
            <person name="Alsbrooks S.L."/>
            <person name="Anim B.N."/>
            <person name="Anosike U.S."/>
            <person name="Attaway T."/>
            <person name="Bandaranaike D.P."/>
            <person name="Battles P.K."/>
            <person name="Bell S.N."/>
            <person name="Bell A.V."/>
            <person name="Beltran B."/>
            <person name="Bickham C."/>
            <person name="Bustamante Y."/>
            <person name="Caleb T."/>
            <person name="Canada A."/>
            <person name="Cardenas V."/>
            <person name="Carter K."/>
            <person name="Chacko J."/>
            <person name="Chandrabose M.N."/>
            <person name="Chavez D."/>
            <person name="Chavez A."/>
            <person name="Chen L."/>
            <person name="Chu H.-S."/>
            <person name="Claassen K.J."/>
            <person name="Cockrell R."/>
            <person name="Collins M."/>
            <person name="Cooper J.A."/>
            <person name="Cree A."/>
            <person name="Curry S.M."/>
            <person name="Da Y."/>
            <person name="Dao M.D."/>
            <person name="Das B."/>
            <person name="Davila M.-L."/>
            <person name="Davy-Carroll L."/>
            <person name="Denson S."/>
            <person name="Dinh H."/>
            <person name="Ebong V.E."/>
            <person name="Edwards J.R."/>
            <person name="Egan A."/>
            <person name="El-Daye J."/>
            <person name="Escobedo L."/>
            <person name="Fernandez S."/>
            <person name="Fernando P.R."/>
            <person name="Flagg N."/>
            <person name="Forbes L.D."/>
            <person name="Fowler R.G."/>
            <person name="Fu Q."/>
            <person name="Gabisi R.A."/>
            <person name="Ganer J."/>
            <person name="Garbino Pronczuk A."/>
            <person name="Garcia R.M."/>
            <person name="Garner T."/>
            <person name="Garrett T.E."/>
            <person name="Gonzalez D.A."/>
            <person name="Hamid H."/>
            <person name="Hawkins E.S."/>
            <person name="Hirani K."/>
            <person name="Hogues M.E."/>
            <person name="Hollins B."/>
            <person name="Hsiao C.-H."/>
            <person name="Jabil R."/>
            <person name="James M.L."/>
            <person name="Jhangiani S.N."/>
            <person name="Johnson B."/>
            <person name="Johnson Q."/>
            <person name="Joshi V."/>
            <person name="Kalu J.B."/>
            <person name="Kam C."/>
            <person name="Kashfia A."/>
            <person name="Keebler J."/>
            <person name="Kisamo H."/>
            <person name="Kovar C.L."/>
            <person name="Lago L.A."/>
            <person name="Lai C.-Y."/>
            <person name="Laidlaw J."/>
            <person name="Lara F."/>
            <person name="Le T.-K."/>
            <person name="Lee S.L."/>
            <person name="Legall F.H."/>
            <person name="Lemon S.J."/>
            <person name="Lewis L.R."/>
            <person name="Li B."/>
            <person name="Liu Y."/>
            <person name="Liu Y.-S."/>
            <person name="Lopez J."/>
            <person name="Lozado R.J."/>
            <person name="Lu J."/>
            <person name="Madu R.C."/>
            <person name="Maheshwari M."/>
            <person name="Maheshwari R."/>
            <person name="Malloy K."/>
            <person name="Martinez E."/>
            <person name="Mathew T."/>
            <person name="Mercado I.C."/>
            <person name="Mercado C."/>
            <person name="Meyer B."/>
            <person name="Montgomery K."/>
            <person name="Morgan M.B."/>
            <person name="Munidasa M."/>
            <person name="Nazareth L.V."/>
            <person name="Nelson J."/>
            <person name="Ng B.M."/>
            <person name="Nguyen N.B."/>
            <person name="Nguyen P.Q."/>
            <person name="Nguyen T."/>
            <person name="Obregon M."/>
            <person name="Okwuonu G.O."/>
            <person name="Onwere C.G."/>
            <person name="Orozco G."/>
            <person name="Parra A."/>
            <person name="Patel S."/>
            <person name="Patil S."/>
            <person name="Perez A."/>
            <person name="Perez Y."/>
            <person name="Pham C."/>
            <person name="Primus E.L."/>
            <person name="Pu L.-L."/>
            <person name="Puazo M."/>
            <person name="Qin X."/>
            <person name="Quiroz J.B."/>
            <person name="Reese J."/>
            <person name="Richards S."/>
            <person name="Rives C.M."/>
            <person name="Robberts R."/>
            <person name="Ruiz S.J."/>
            <person name="Ruiz M.J."/>
            <person name="Santibanez J."/>
            <person name="Schneider B.W."/>
            <person name="Sisson I."/>
            <person name="Smith M."/>
            <person name="Sodergren E."/>
            <person name="Song X.-Z."/>
            <person name="Song B.B."/>
            <person name="Summersgill H."/>
            <person name="Thelus R."/>
            <person name="Thornton R.D."/>
            <person name="Trejos Z.Y."/>
            <person name="Usmani K."/>
            <person name="Vattathil S."/>
            <person name="Villasana D."/>
            <person name="Walker D.L."/>
            <person name="Wang S."/>
            <person name="Wang K."/>
            <person name="White C.S."/>
            <person name="Williams A.C."/>
            <person name="Williamson J."/>
            <person name="Wilson K."/>
            <person name="Woghiren I.O."/>
            <person name="Woodworth J.R."/>
            <person name="Worley K.C."/>
            <person name="Wright R.A."/>
            <person name="Wu W."/>
            <person name="Young L."/>
            <person name="Zhang L."/>
            <person name="Zhang J."/>
            <person name="Zhu Y."/>
            <person name="Muzny D.M."/>
            <person name="Weinstock G."/>
            <person name="Gibbs R.A."/>
        </authorList>
    </citation>
    <scope>NUCLEOTIDE SEQUENCE [LARGE SCALE GENOMIC DNA]</scope>
    <source>
        <strain evidence="6">LSR1</strain>
    </source>
</reference>
<dbReference type="Pfam" id="PF13920">
    <property type="entry name" value="zf-C3HC4_3"/>
    <property type="match status" value="1"/>
</dbReference>
<dbReference type="AlphaFoldDB" id="A0A8R2NXF0"/>
<dbReference type="SMART" id="SM00184">
    <property type="entry name" value="RING"/>
    <property type="match status" value="1"/>
</dbReference>
<dbReference type="GO" id="GO:0008270">
    <property type="term" value="F:zinc ion binding"/>
    <property type="evidence" value="ECO:0007669"/>
    <property type="project" value="UniProtKB-KW"/>
</dbReference>
<dbReference type="KEGG" id="api:103307748"/>
<dbReference type="RefSeq" id="XP_029348063.1">
    <property type="nucleotide sequence ID" value="XM_029492203.1"/>
</dbReference>
<organism evidence="5 6">
    <name type="scientific">Acyrthosiphon pisum</name>
    <name type="common">Pea aphid</name>
    <dbReference type="NCBI Taxonomy" id="7029"/>
    <lineage>
        <taxon>Eukaryota</taxon>
        <taxon>Metazoa</taxon>
        <taxon>Ecdysozoa</taxon>
        <taxon>Arthropoda</taxon>
        <taxon>Hexapoda</taxon>
        <taxon>Insecta</taxon>
        <taxon>Pterygota</taxon>
        <taxon>Neoptera</taxon>
        <taxon>Paraneoptera</taxon>
        <taxon>Hemiptera</taxon>
        <taxon>Sternorrhyncha</taxon>
        <taxon>Aphidomorpha</taxon>
        <taxon>Aphidoidea</taxon>
        <taxon>Aphididae</taxon>
        <taxon>Macrosiphini</taxon>
        <taxon>Acyrthosiphon</taxon>
    </lineage>
</organism>
<dbReference type="OrthoDB" id="6593948at2759"/>
<keyword evidence="6" id="KW-1185">Reference proteome</keyword>
<dbReference type="PROSITE" id="PS50089">
    <property type="entry name" value="ZF_RING_2"/>
    <property type="match status" value="1"/>
</dbReference>
<dbReference type="InterPro" id="IPR018289">
    <property type="entry name" value="MULE_transposase_dom"/>
</dbReference>
<dbReference type="PANTHER" id="PTHR47160:SF8">
    <property type="entry name" value="MULE TRANSPOSASE DOMAIN-CONTAINING PROTEIN"/>
    <property type="match status" value="1"/>
</dbReference>
<evidence type="ECO:0000259" key="4">
    <source>
        <dbReference type="PROSITE" id="PS50089"/>
    </source>
</evidence>
<dbReference type="Pfam" id="PF10551">
    <property type="entry name" value="MULE"/>
    <property type="match status" value="1"/>
</dbReference>
<dbReference type="PANTHER" id="PTHR47160">
    <property type="entry name" value="PUTATIVE-RELATED"/>
    <property type="match status" value="1"/>
</dbReference>
<dbReference type="Gene3D" id="3.30.40.10">
    <property type="entry name" value="Zinc/RING finger domain, C3HC4 (zinc finger)"/>
    <property type="match status" value="1"/>
</dbReference>
<dbReference type="EnsemblMetazoa" id="XM_029492203.1">
    <property type="protein sequence ID" value="XP_029348063.1"/>
    <property type="gene ID" value="LOC103307748"/>
</dbReference>
<feature type="domain" description="RING-type" evidence="4">
    <location>
        <begin position="428"/>
        <end position="472"/>
    </location>
</feature>
<protein>
    <recommendedName>
        <fullName evidence="4">RING-type domain-containing protein</fullName>
    </recommendedName>
</protein>
<sequence>MRHARRRSLPRLPNSLLDLATLFDNGQLNRFSCCESPFFRGCVRDVDGRSSIIFGCMNLIANVLQHGVTELHADATFKVVPSNMGYQLLTIHCMIENHSIPIVYILMESKSRNSYDCVMRFVKDNLLPNLTVEVIITDYEVALRDVLISSFPGARYAGCWFHHNQAVWRKMNSLGYLHHLNTNDNARKVLKLLMSLPLLPARDMENGYLLIRAFARNHDVHLERLLSYYERYWLRSIGPQVVSVHGLPRRTNNNIESFHNALRLKFSVAHPSLWVFLDALTSLSTSYHLVNQQILNHLRPTRHVRTKFLANSHRIKYATEQYQLGQISIWQFLLRCSYTSAAYELRQRTWALRMHNADVDAESDHNVPADEVPVPDHIPNVIDPQPMENNDLQLDLNQPFYNAPGSPPIMNPPDSPNVPQPPDNRNLCMTCLVVSLAESEQQYIVLPCGHAWVCDGCVRQLEQQNSVCPMCRAENDCEGNGSAETAKL</sequence>
<evidence type="ECO:0000256" key="3">
    <source>
        <dbReference type="PROSITE-ProRule" id="PRU00175"/>
    </source>
</evidence>
<keyword evidence="2" id="KW-0862">Zinc</keyword>